<evidence type="ECO:0000313" key="2">
    <source>
        <dbReference type="Proteomes" id="UP000549913"/>
    </source>
</evidence>
<dbReference type="Proteomes" id="UP000549913">
    <property type="component" value="Unassembled WGS sequence"/>
</dbReference>
<dbReference type="Gene3D" id="2.70.98.10">
    <property type="match status" value="1"/>
</dbReference>
<organism evidence="1 2">
    <name type="scientific">Herbiconiux flava</name>
    <dbReference type="NCBI Taxonomy" id="881268"/>
    <lineage>
        <taxon>Bacteria</taxon>
        <taxon>Bacillati</taxon>
        <taxon>Actinomycetota</taxon>
        <taxon>Actinomycetes</taxon>
        <taxon>Micrococcales</taxon>
        <taxon>Microbacteriaceae</taxon>
        <taxon>Herbiconiux</taxon>
    </lineage>
</organism>
<gene>
    <name evidence="1" type="ORF">BJ984_000603</name>
</gene>
<dbReference type="InterPro" id="IPR011013">
    <property type="entry name" value="Gal_mutarotase_sf_dom"/>
</dbReference>
<dbReference type="GO" id="GO:0004034">
    <property type="term" value="F:aldose 1-epimerase activity"/>
    <property type="evidence" value="ECO:0007669"/>
    <property type="project" value="UniProtKB-EC"/>
</dbReference>
<dbReference type="GO" id="GO:0030246">
    <property type="term" value="F:carbohydrate binding"/>
    <property type="evidence" value="ECO:0007669"/>
    <property type="project" value="InterPro"/>
</dbReference>
<dbReference type="GO" id="GO:0033499">
    <property type="term" value="P:galactose catabolic process via UDP-galactose, Leloir pathway"/>
    <property type="evidence" value="ECO:0007669"/>
    <property type="project" value="TreeGrafter"/>
</dbReference>
<dbReference type="SUPFAM" id="SSF74650">
    <property type="entry name" value="Galactose mutarotase-like"/>
    <property type="match status" value="1"/>
</dbReference>
<dbReference type="InterPro" id="IPR014718">
    <property type="entry name" value="GH-type_carb-bd"/>
</dbReference>
<evidence type="ECO:0000313" key="1">
    <source>
        <dbReference type="EMBL" id="NYD69445.1"/>
    </source>
</evidence>
<dbReference type="Pfam" id="PF01263">
    <property type="entry name" value="Aldose_epim"/>
    <property type="match status" value="1"/>
</dbReference>
<dbReference type="EMBL" id="JACCBM010000001">
    <property type="protein sequence ID" value="NYD69445.1"/>
    <property type="molecule type" value="Genomic_DNA"/>
</dbReference>
<comment type="caution">
    <text evidence="1">The sequence shown here is derived from an EMBL/GenBank/DDBJ whole genome shotgun (WGS) entry which is preliminary data.</text>
</comment>
<accession>A0A852SKH4</accession>
<dbReference type="EC" id="5.1.3.3" evidence="1"/>
<reference evidence="1 2" key="1">
    <citation type="submission" date="2020-07" db="EMBL/GenBank/DDBJ databases">
        <title>Sequencing the genomes of 1000 actinobacteria strains.</title>
        <authorList>
            <person name="Klenk H.-P."/>
        </authorList>
    </citation>
    <scope>NUCLEOTIDE SEQUENCE [LARGE SCALE GENOMIC DNA]</scope>
    <source>
        <strain evidence="1 2">DSM 26474</strain>
    </source>
</reference>
<dbReference type="InterPro" id="IPR008183">
    <property type="entry name" value="Aldose_1/G6P_1-epimerase"/>
</dbReference>
<keyword evidence="1" id="KW-0413">Isomerase</keyword>
<dbReference type="PANTHER" id="PTHR10091:SF0">
    <property type="entry name" value="GALACTOSE MUTAROTASE"/>
    <property type="match status" value="1"/>
</dbReference>
<dbReference type="AlphaFoldDB" id="A0A852SKH4"/>
<name>A0A852SKH4_9MICO</name>
<dbReference type="PANTHER" id="PTHR10091">
    <property type="entry name" value="ALDOSE-1-EPIMERASE"/>
    <property type="match status" value="1"/>
</dbReference>
<protein>
    <submittedName>
        <fullName evidence="1">Aldose 1-epimerase</fullName>
        <ecNumber evidence="1">5.1.3.3</ecNumber>
    </submittedName>
</protein>
<dbReference type="RefSeq" id="WP_179546773.1">
    <property type="nucleotide sequence ID" value="NZ_BSEW01000001.1"/>
</dbReference>
<sequence>MTTRTAPQVGGLLRLNGMHAGRRIDALVSRRAAALRLLAVDGLHLVEPTAATEPAPGAAGAILAPWPNRVEGARWTHEGVERRLPVGDPENGHANHGLLLERDWDVVELSDDAVTLRTALEPSQGYPFRLELTTRYALDGGPEGVGVSVQHEAVNRSAEASPFALGAHPYLCVDDRPGDDLTLTIDAERALVLDEGWIPRGEREVAGTRWDLRSGRRLTEIDPHSGYTALRSRGGQVVHRLEAPDGARVELWADAVFEWVQVYRAADLTTDRGTRSALAVEPMSAPPNALRTGRGLHWIGPGEGWNAGWGIRLGRETSSRASVTTIEERP</sequence>
<proteinExistence type="predicted"/>
<keyword evidence="2" id="KW-1185">Reference proteome</keyword>
<dbReference type="GO" id="GO:0006006">
    <property type="term" value="P:glucose metabolic process"/>
    <property type="evidence" value="ECO:0007669"/>
    <property type="project" value="TreeGrafter"/>
</dbReference>